<dbReference type="GO" id="GO:0000026">
    <property type="term" value="F:alpha-1,2-mannosyltransferase activity"/>
    <property type="evidence" value="ECO:0007669"/>
    <property type="project" value="TreeGrafter"/>
</dbReference>
<dbReference type="GO" id="GO:0005794">
    <property type="term" value="C:Golgi apparatus"/>
    <property type="evidence" value="ECO:0007669"/>
    <property type="project" value="TreeGrafter"/>
</dbReference>
<accession>A0A6A4GWH6</accession>
<evidence type="ECO:0000256" key="2">
    <source>
        <dbReference type="ARBA" id="ARBA00022679"/>
    </source>
</evidence>
<dbReference type="SUPFAM" id="SSF53448">
    <property type="entry name" value="Nucleotide-diphospho-sugar transferases"/>
    <property type="match status" value="1"/>
</dbReference>
<dbReference type="EMBL" id="ML769696">
    <property type="protein sequence ID" value="KAE9389454.1"/>
    <property type="molecule type" value="Genomic_DNA"/>
</dbReference>
<sequence length="353" mass="40762">MAQRCDSICPRITTSFSLTRGKPSPLCISITLHTTLGQHGDCSTADTSVACFRFRRLPSSGSSVATESEPIFERENATLVFLSRNSELKGVLSSMRSLENRFNRKYQYPWVFLNDEDRVMLETSAPVHFGLIPKEHWEQPAWVDKGKADESRKRLKEQNIIYGGKNMCRFNSGFFFHHPLLQQFKPDVQYFCDMKDDPFQFMINENQTYGFTIALYESPETVTTLWESVKEFMALYPQYIAKDNAMEFLSSDGGKTYNMCHFWSNFEIADMDFWRSEAYQNRWGDAPVHSIAAALFLPKDKLHFFRDIGYRHAEYQHCPSGKESLGNSCSCNRWNSIGEESSCCTGMFLTRQM</sequence>
<keyword evidence="4" id="KW-1185">Reference proteome</keyword>
<dbReference type="AlphaFoldDB" id="A0A6A4GWH6"/>
<dbReference type="GO" id="GO:0000032">
    <property type="term" value="P:cell wall mannoprotein biosynthetic process"/>
    <property type="evidence" value="ECO:0007669"/>
    <property type="project" value="TreeGrafter"/>
</dbReference>
<protein>
    <submittedName>
        <fullName evidence="3">Glycosyl transferase</fullName>
    </submittedName>
</protein>
<dbReference type="InterPro" id="IPR002685">
    <property type="entry name" value="Glyco_trans_15"/>
</dbReference>
<evidence type="ECO:0000256" key="1">
    <source>
        <dbReference type="ARBA" id="ARBA00007677"/>
    </source>
</evidence>
<dbReference type="PANTHER" id="PTHR31121:SF6">
    <property type="entry name" value="ALPHA-1,2 MANNOSYLTRANSFERASE KTR1"/>
    <property type="match status" value="1"/>
</dbReference>
<dbReference type="Pfam" id="PF01793">
    <property type="entry name" value="Glyco_transf_15"/>
    <property type="match status" value="1"/>
</dbReference>
<evidence type="ECO:0000313" key="4">
    <source>
        <dbReference type="Proteomes" id="UP000799118"/>
    </source>
</evidence>
<dbReference type="GO" id="GO:0016020">
    <property type="term" value="C:membrane"/>
    <property type="evidence" value="ECO:0007669"/>
    <property type="project" value="InterPro"/>
</dbReference>
<name>A0A6A4GWH6_9AGAR</name>
<comment type="similarity">
    <text evidence="1">Belongs to the glycosyltransferase 15 family.</text>
</comment>
<dbReference type="InterPro" id="IPR029044">
    <property type="entry name" value="Nucleotide-diphossugar_trans"/>
</dbReference>
<organism evidence="3 4">
    <name type="scientific">Gymnopus androsaceus JB14</name>
    <dbReference type="NCBI Taxonomy" id="1447944"/>
    <lineage>
        <taxon>Eukaryota</taxon>
        <taxon>Fungi</taxon>
        <taxon>Dikarya</taxon>
        <taxon>Basidiomycota</taxon>
        <taxon>Agaricomycotina</taxon>
        <taxon>Agaricomycetes</taxon>
        <taxon>Agaricomycetidae</taxon>
        <taxon>Agaricales</taxon>
        <taxon>Marasmiineae</taxon>
        <taxon>Omphalotaceae</taxon>
        <taxon>Gymnopus</taxon>
    </lineage>
</organism>
<dbReference type="Gene3D" id="3.90.550.10">
    <property type="entry name" value="Spore Coat Polysaccharide Biosynthesis Protein SpsA, Chain A"/>
    <property type="match status" value="1"/>
</dbReference>
<proteinExistence type="inferred from homology"/>
<dbReference type="OrthoDB" id="439943at2759"/>
<keyword evidence="2 3" id="KW-0808">Transferase</keyword>
<dbReference type="PANTHER" id="PTHR31121">
    <property type="entry name" value="ALPHA-1,2 MANNOSYLTRANSFERASE KTR1"/>
    <property type="match status" value="1"/>
</dbReference>
<evidence type="ECO:0000313" key="3">
    <source>
        <dbReference type="EMBL" id="KAE9389454.1"/>
    </source>
</evidence>
<dbReference type="GO" id="GO:0006487">
    <property type="term" value="P:protein N-linked glycosylation"/>
    <property type="evidence" value="ECO:0007669"/>
    <property type="project" value="TreeGrafter"/>
</dbReference>
<dbReference type="Proteomes" id="UP000799118">
    <property type="component" value="Unassembled WGS sequence"/>
</dbReference>
<reference evidence="3" key="1">
    <citation type="journal article" date="2019" name="Environ. Microbiol.">
        <title>Fungal ecological strategies reflected in gene transcription - a case study of two litter decomposers.</title>
        <authorList>
            <person name="Barbi F."/>
            <person name="Kohler A."/>
            <person name="Barry K."/>
            <person name="Baskaran P."/>
            <person name="Daum C."/>
            <person name="Fauchery L."/>
            <person name="Ihrmark K."/>
            <person name="Kuo A."/>
            <person name="LaButti K."/>
            <person name="Lipzen A."/>
            <person name="Morin E."/>
            <person name="Grigoriev I.V."/>
            <person name="Henrissat B."/>
            <person name="Lindahl B."/>
            <person name="Martin F."/>
        </authorList>
    </citation>
    <scope>NUCLEOTIDE SEQUENCE</scope>
    <source>
        <strain evidence="3">JB14</strain>
    </source>
</reference>
<gene>
    <name evidence="3" type="ORF">BT96DRAFT_960028</name>
</gene>